<gene>
    <name evidence="9" type="ORF">EMU01_11030</name>
</gene>
<comment type="caution">
    <text evidence="9">The sequence shown here is derived from an EMBL/GenBank/DDBJ whole genome shotgun (WGS) entry which is preliminary data.</text>
</comment>
<evidence type="ECO:0000259" key="8">
    <source>
        <dbReference type="PROSITE" id="PS51100"/>
    </source>
</evidence>
<keyword evidence="1" id="KW-0813">Transport</keyword>
<evidence type="ECO:0000256" key="2">
    <source>
        <dbReference type="ARBA" id="ARBA00022553"/>
    </source>
</evidence>
<dbReference type="RefSeq" id="WP_258185172.1">
    <property type="nucleotide sequence ID" value="NZ_PYGS01000075.1"/>
</dbReference>
<evidence type="ECO:0000256" key="3">
    <source>
        <dbReference type="ARBA" id="ARBA00022597"/>
    </source>
</evidence>
<dbReference type="SUPFAM" id="SSF52794">
    <property type="entry name" value="PTS system IIB component-like"/>
    <property type="match status" value="1"/>
</dbReference>
<name>A0ABQ0VBZ8_ENTMU</name>
<organism evidence="9 10">
    <name type="scientific">Enterococcus mundtii</name>
    <dbReference type="NCBI Taxonomy" id="53346"/>
    <lineage>
        <taxon>Bacteria</taxon>
        <taxon>Bacillati</taxon>
        <taxon>Bacillota</taxon>
        <taxon>Bacilli</taxon>
        <taxon>Lactobacillales</taxon>
        <taxon>Enterococcaceae</taxon>
        <taxon>Enterococcus</taxon>
    </lineage>
</organism>
<keyword evidence="2" id="KW-0597">Phosphoprotein</keyword>
<reference evidence="9 10" key="1">
    <citation type="submission" date="2019-07" db="EMBL/GenBank/DDBJ databases">
        <title>Whole genome shotgun sequence of Enterococcus mundtii NBRC 100490.</title>
        <authorList>
            <person name="Hosoyama A."/>
            <person name="Uohara A."/>
            <person name="Ohji S."/>
            <person name="Ichikawa N."/>
        </authorList>
    </citation>
    <scope>NUCLEOTIDE SEQUENCE [LARGE SCALE GENOMIC DNA]</scope>
    <source>
        <strain evidence="9 10">NBRC 100490</strain>
    </source>
</reference>
<accession>A0ABQ0VBZ8</accession>
<proteinExistence type="predicted"/>
<keyword evidence="3 9" id="KW-0762">Sugar transport</keyword>
<keyword evidence="6" id="KW-0418">Kinase</keyword>
<evidence type="ECO:0000313" key="9">
    <source>
        <dbReference type="EMBL" id="GEL79959.1"/>
    </source>
</evidence>
<dbReference type="PANTHER" id="PTHR34581">
    <property type="entry name" value="PTS SYSTEM N,N'-DIACETYLCHITOBIOSE-SPECIFIC EIIB COMPONENT"/>
    <property type="match status" value="1"/>
</dbReference>
<evidence type="ECO:0000313" key="10">
    <source>
        <dbReference type="Proteomes" id="UP000321175"/>
    </source>
</evidence>
<evidence type="ECO:0000256" key="4">
    <source>
        <dbReference type="ARBA" id="ARBA00022679"/>
    </source>
</evidence>
<evidence type="ECO:0000256" key="5">
    <source>
        <dbReference type="ARBA" id="ARBA00022683"/>
    </source>
</evidence>
<dbReference type="InterPro" id="IPR003501">
    <property type="entry name" value="PTS_EIIB_2/3"/>
</dbReference>
<feature type="domain" description="PTS EIIB type-3" evidence="8">
    <location>
        <begin position="32"/>
        <end position="128"/>
    </location>
</feature>
<evidence type="ECO:0000256" key="1">
    <source>
        <dbReference type="ARBA" id="ARBA00022448"/>
    </source>
</evidence>
<dbReference type="PROSITE" id="PS51100">
    <property type="entry name" value="PTS_EIIB_TYPE_3"/>
    <property type="match status" value="1"/>
</dbReference>
<dbReference type="InterPro" id="IPR036095">
    <property type="entry name" value="PTS_EIIB-like_sf"/>
</dbReference>
<evidence type="ECO:0000256" key="7">
    <source>
        <dbReference type="PROSITE-ProRule" id="PRU00423"/>
    </source>
</evidence>
<dbReference type="InterPro" id="IPR013012">
    <property type="entry name" value="PTS_EIIB_3"/>
</dbReference>
<keyword evidence="10" id="KW-1185">Reference proteome</keyword>
<evidence type="ECO:0000256" key="6">
    <source>
        <dbReference type="ARBA" id="ARBA00022777"/>
    </source>
</evidence>
<dbReference type="Proteomes" id="UP000321175">
    <property type="component" value="Unassembled WGS sequence"/>
</dbReference>
<keyword evidence="4" id="KW-0808">Transferase</keyword>
<protein>
    <submittedName>
        <fullName evidence="9">PTS sugar transporter subunit IIB</fullName>
    </submittedName>
</protein>
<dbReference type="EMBL" id="BJWA01000006">
    <property type="protein sequence ID" value="GEL79959.1"/>
    <property type="molecule type" value="Genomic_DNA"/>
</dbReference>
<dbReference type="PANTHER" id="PTHR34581:SF2">
    <property type="entry name" value="PTS SYSTEM N,N'-DIACETYLCHITOBIOSE-SPECIFIC EIIB COMPONENT"/>
    <property type="match status" value="1"/>
</dbReference>
<keyword evidence="5" id="KW-0598">Phosphotransferase system</keyword>
<dbReference type="InterPro" id="IPR051819">
    <property type="entry name" value="PTS_sugar-specific_EIIB"/>
</dbReference>
<dbReference type="Gene3D" id="3.40.50.2300">
    <property type="match status" value="1"/>
</dbReference>
<sequence>MNIYDGKVEVSIMEKELGLGNNQMKEKQIIIFGVTSMSTDSTLYSNLLVTKMNNFAKKQHLLVHVDMHSISKLDQYAKAADVILLSPELSSMRETIIKEYPTKVIEVIDMKDYGLLNAENILKKFLHH</sequence>
<comment type="caution">
    <text evidence="7">Lacks conserved residue(s) required for the propagation of feature annotation.</text>
</comment>
<dbReference type="Pfam" id="PF02302">
    <property type="entry name" value="PTS_IIB"/>
    <property type="match status" value="1"/>
</dbReference>